<evidence type="ECO:0000256" key="1">
    <source>
        <dbReference type="SAM" id="MobiDB-lite"/>
    </source>
</evidence>
<dbReference type="EMBL" id="JAUSZI010000002">
    <property type="protein sequence ID" value="MDQ1023014.1"/>
    <property type="molecule type" value="Genomic_DNA"/>
</dbReference>
<feature type="region of interest" description="Disordered" evidence="1">
    <location>
        <begin position="79"/>
        <end position="98"/>
    </location>
</feature>
<accession>A0ABU0SHI4</accession>
<evidence type="ECO:0000313" key="2">
    <source>
        <dbReference type="EMBL" id="MDQ1023014.1"/>
    </source>
</evidence>
<keyword evidence="3" id="KW-1185">Reference proteome</keyword>
<proteinExistence type="predicted"/>
<reference evidence="2 3" key="1">
    <citation type="submission" date="2023-07" db="EMBL/GenBank/DDBJ databases">
        <title>Comparative genomics of wheat-associated soil bacteria to identify genetic determinants of phenazine resistance.</title>
        <authorList>
            <person name="Mouncey N."/>
        </authorList>
    </citation>
    <scope>NUCLEOTIDE SEQUENCE [LARGE SCALE GENOMIC DNA]</scope>
    <source>
        <strain evidence="2 3">V2I4</strain>
    </source>
</reference>
<gene>
    <name evidence="2" type="ORF">QF035_000596</name>
</gene>
<dbReference type="Proteomes" id="UP001230328">
    <property type="component" value="Unassembled WGS sequence"/>
</dbReference>
<comment type="caution">
    <text evidence="2">The sequence shown here is derived from an EMBL/GenBank/DDBJ whole genome shotgun (WGS) entry which is preliminary data.</text>
</comment>
<evidence type="ECO:0000313" key="3">
    <source>
        <dbReference type="Proteomes" id="UP001230328"/>
    </source>
</evidence>
<name>A0ABU0SHI4_9ACTN</name>
<feature type="compositionally biased region" description="Acidic residues" evidence="1">
    <location>
        <begin position="88"/>
        <end position="97"/>
    </location>
</feature>
<sequence>MYEAEWVVLDIVHQAVALLATVNDDPAHLFGHKGMTSNSLVLCGPVNRSLNDFRDHLNELFSTWDAPCVPLHTAALAPDCDTPAHDEPEGEAGEEEPMPCRLSTRQVRRPLAWHIAHQLVGIVAGARQDQDGTGWDVVQQCRHKYGMPSDKTHLIPPFDACR</sequence>
<protein>
    <submittedName>
        <fullName evidence="2">Uncharacterized protein</fullName>
    </submittedName>
</protein>
<organism evidence="2 3">
    <name type="scientific">Streptomyces umbrinus</name>
    <dbReference type="NCBI Taxonomy" id="67370"/>
    <lineage>
        <taxon>Bacteria</taxon>
        <taxon>Bacillati</taxon>
        <taxon>Actinomycetota</taxon>
        <taxon>Actinomycetes</taxon>
        <taxon>Kitasatosporales</taxon>
        <taxon>Streptomycetaceae</taxon>
        <taxon>Streptomyces</taxon>
        <taxon>Streptomyces phaeochromogenes group</taxon>
    </lineage>
</organism>